<dbReference type="Gene3D" id="2.170.15.10">
    <property type="entry name" value="Proaerolysin, chain A, domain 3"/>
    <property type="match status" value="2"/>
</dbReference>
<evidence type="ECO:0000313" key="2">
    <source>
        <dbReference type="EMBL" id="WAQ98442.1"/>
    </source>
</evidence>
<dbReference type="PANTHER" id="PTHR39369:SF6">
    <property type="entry name" value="LIN-24 (TWENTY-FOUR) LIKE"/>
    <property type="match status" value="1"/>
</dbReference>
<name>A0ABY7DL59_MYAAR</name>
<reference evidence="2" key="1">
    <citation type="submission" date="2022-11" db="EMBL/GenBank/DDBJ databases">
        <title>Centuries of genome instability and evolution in soft-shell clam transmissible cancer (bioRxiv).</title>
        <authorList>
            <person name="Hart S.F.M."/>
            <person name="Yonemitsu M.A."/>
            <person name="Giersch R.M."/>
            <person name="Beal B.F."/>
            <person name="Arriagada G."/>
            <person name="Davis B.W."/>
            <person name="Ostrander E.A."/>
            <person name="Goff S.P."/>
            <person name="Metzger M.J."/>
        </authorList>
    </citation>
    <scope>NUCLEOTIDE SEQUENCE</scope>
    <source>
        <strain evidence="2">MELC-2E11</strain>
        <tissue evidence="2">Siphon/mantle</tissue>
    </source>
</reference>
<evidence type="ECO:0000256" key="1">
    <source>
        <dbReference type="SAM" id="MobiDB-lite"/>
    </source>
</evidence>
<dbReference type="Proteomes" id="UP001164746">
    <property type="component" value="Chromosome 3"/>
</dbReference>
<evidence type="ECO:0000313" key="3">
    <source>
        <dbReference type="Proteomes" id="UP001164746"/>
    </source>
</evidence>
<organism evidence="2 3">
    <name type="scientific">Mya arenaria</name>
    <name type="common">Soft-shell clam</name>
    <dbReference type="NCBI Taxonomy" id="6604"/>
    <lineage>
        <taxon>Eukaryota</taxon>
        <taxon>Metazoa</taxon>
        <taxon>Spiralia</taxon>
        <taxon>Lophotrochozoa</taxon>
        <taxon>Mollusca</taxon>
        <taxon>Bivalvia</taxon>
        <taxon>Autobranchia</taxon>
        <taxon>Heteroconchia</taxon>
        <taxon>Euheterodonta</taxon>
        <taxon>Imparidentia</taxon>
        <taxon>Neoheterodontei</taxon>
        <taxon>Myida</taxon>
        <taxon>Myoidea</taxon>
        <taxon>Myidae</taxon>
        <taxon>Mya</taxon>
    </lineage>
</organism>
<feature type="region of interest" description="Disordered" evidence="1">
    <location>
        <begin position="540"/>
        <end position="564"/>
    </location>
</feature>
<protein>
    <submittedName>
        <fullName evidence="2">Uncharacterized protein</fullName>
    </submittedName>
</protein>
<sequence length="564" mass="64784">MPKVYQVNLQEFIEEYAWDCFKQDIGFIRRLFNRKSKFYFDIRWGYLDFSHRTESKERPVTGNVNQKNEELYYSEYDNKTNTQQNYTFSTSRETTATTSIELQENYTIGAETNLEVDLAGIVKFGGGVNGSLSVTETKSQEFSKTLTWNIDTNIVVPRWNRARATLLVYEQPSILDFTVTTTLSLPKKTLPVSLRRKRDDKIVKTYYITNLNAIFADYNKKYATDEDRIVKIETRPVEGSAIDEVIAVITSHGTCKNVSWKKQHVKVQCTPIEGAPPEAPEFIENYAWDCFQEDMGFIRGIFNRQSNYYFDISWGYLDFSHTTDCQERPVTVNLNQRNVELYYSEYENKTNTKQSHTFSTSRETSATTRIELQENYTNGATTNLEVDLAGFVQFGGGVNGSLSVTETNSQEFNNTITWKFDTNVEIQPMNRARVTVSVHEQPSILDFTVTTTLSLPRKTLPVSIRRKRDDKIVKTYYITNLHAIFVEYNQKYETDENKIVKIETRPVEGSSIDEVIAVITSRGTCKNVSWKKQHVEVQSAPIEGAPADASSEIEIEPSELSEDD</sequence>
<dbReference type="CDD" id="cd20237">
    <property type="entry name" value="PFM_LIN24-like"/>
    <property type="match status" value="2"/>
</dbReference>
<keyword evidence="3" id="KW-1185">Reference proteome</keyword>
<feature type="compositionally biased region" description="Acidic residues" evidence="1">
    <location>
        <begin position="551"/>
        <end position="564"/>
    </location>
</feature>
<dbReference type="EMBL" id="CP111014">
    <property type="protein sequence ID" value="WAQ98442.1"/>
    <property type="molecule type" value="Genomic_DNA"/>
</dbReference>
<gene>
    <name evidence="2" type="ORF">MAR_022815</name>
</gene>
<dbReference type="PANTHER" id="PTHR39369">
    <property type="entry name" value="LIN-24 (TWENTY-FOUR) LIKE"/>
    <property type="match status" value="1"/>
</dbReference>
<proteinExistence type="predicted"/>
<accession>A0ABY7DL59</accession>
<dbReference type="SUPFAM" id="SSF56973">
    <property type="entry name" value="Aerolisin/ETX pore-forming domain"/>
    <property type="match status" value="2"/>
</dbReference>